<dbReference type="PRINTS" id="PR00069">
    <property type="entry name" value="ALDKETRDTASE"/>
</dbReference>
<dbReference type="InterPro" id="IPR023210">
    <property type="entry name" value="NADP_OxRdtase_dom"/>
</dbReference>
<proteinExistence type="predicted"/>
<dbReference type="InterPro" id="IPR036812">
    <property type="entry name" value="NAD(P)_OxRdtase_dom_sf"/>
</dbReference>
<accession>A0A2L0D4R1</accession>
<dbReference type="Proteomes" id="UP000238956">
    <property type="component" value="Chromosome"/>
</dbReference>
<dbReference type="AlphaFoldDB" id="A0A2L0D4R1"/>
<dbReference type="RefSeq" id="WP_104968001.1">
    <property type="nucleotide sequence ID" value="NZ_CP025536.1"/>
</dbReference>
<dbReference type="PANTHER" id="PTHR43312">
    <property type="entry name" value="D-THREO-ALDOSE 1-DEHYDROGENASE"/>
    <property type="match status" value="1"/>
</dbReference>
<reference evidence="2 3" key="1">
    <citation type="submission" date="2017-12" db="EMBL/GenBank/DDBJ databases">
        <authorList>
            <person name="Hurst M.R.H."/>
        </authorList>
    </citation>
    <scope>NUCLEOTIDE SEQUENCE [LARGE SCALE GENOMIC DNA]</scope>
    <source>
        <strain evidence="2 3">TH11417</strain>
    </source>
</reference>
<feature type="domain" description="NADP-dependent oxidoreductase" evidence="1">
    <location>
        <begin position="16"/>
        <end position="312"/>
    </location>
</feature>
<dbReference type="CDD" id="cd19086">
    <property type="entry name" value="AKR_AKR11C1"/>
    <property type="match status" value="1"/>
</dbReference>
<reference evidence="2 3" key="2">
    <citation type="submission" date="2018-02" db="EMBL/GenBank/DDBJ databases">
        <title>Whole genome sequencing analysis of Streptococcus pluranimalium isolated from cattle infected mastitis in China.</title>
        <authorList>
            <person name="Zhang J.-R."/>
            <person name="Hu G.-Z."/>
        </authorList>
    </citation>
    <scope>NUCLEOTIDE SEQUENCE [LARGE SCALE GENOMIC DNA]</scope>
    <source>
        <strain evidence="2 3">TH11417</strain>
    </source>
</reference>
<dbReference type="InterPro" id="IPR053135">
    <property type="entry name" value="AKR2_Oxidoreductase"/>
</dbReference>
<dbReference type="GeneID" id="98393443"/>
<dbReference type="Pfam" id="PF00248">
    <property type="entry name" value="Aldo_ket_red"/>
    <property type="match status" value="1"/>
</dbReference>
<name>A0A2L0D4R1_9STRE</name>
<organism evidence="2 3">
    <name type="scientific">Streptococcus pluranimalium</name>
    <dbReference type="NCBI Taxonomy" id="82348"/>
    <lineage>
        <taxon>Bacteria</taxon>
        <taxon>Bacillati</taxon>
        <taxon>Bacillota</taxon>
        <taxon>Bacilli</taxon>
        <taxon>Lactobacillales</taxon>
        <taxon>Streptococcaceae</taxon>
        <taxon>Streptococcus</taxon>
    </lineage>
</organism>
<dbReference type="KEGG" id="splr:C0J00_05905"/>
<dbReference type="EMBL" id="CP025536">
    <property type="protein sequence ID" value="AUW96674.1"/>
    <property type="molecule type" value="Genomic_DNA"/>
</dbReference>
<keyword evidence="3" id="KW-1185">Reference proteome</keyword>
<dbReference type="GO" id="GO:0016491">
    <property type="term" value="F:oxidoreductase activity"/>
    <property type="evidence" value="ECO:0007669"/>
    <property type="project" value="InterPro"/>
</dbReference>
<dbReference type="InterPro" id="IPR020471">
    <property type="entry name" value="AKR"/>
</dbReference>
<evidence type="ECO:0000259" key="1">
    <source>
        <dbReference type="Pfam" id="PF00248"/>
    </source>
</evidence>
<evidence type="ECO:0000313" key="2">
    <source>
        <dbReference type="EMBL" id="AUW96674.1"/>
    </source>
</evidence>
<dbReference type="SUPFAM" id="SSF51430">
    <property type="entry name" value="NAD(P)-linked oxidoreductase"/>
    <property type="match status" value="1"/>
</dbReference>
<evidence type="ECO:0000313" key="3">
    <source>
        <dbReference type="Proteomes" id="UP000238956"/>
    </source>
</evidence>
<gene>
    <name evidence="2" type="ORF">C0J00_05905</name>
</gene>
<dbReference type="Gene3D" id="3.20.20.100">
    <property type="entry name" value="NADP-dependent oxidoreductase domain"/>
    <property type="match status" value="1"/>
</dbReference>
<sequence length="327" mass="36657">MKYNRLGKTDMEISEVSLGTWAIGGDWGDTFEEVALESLHAAVDQGVNFFDTADVYGGGRSERLLGQLLKERDERIYVATKFGRKDDFANLDNYTYDKVRAYCENSLQNLGVSSLDLYQIHCPSTDVLEDLSVFKVLEQLKQEGLIRYYGVSVETDTQGKFVLDNTDASSLQVIVNLLRQKPVSEMIAQANKQDVGILARVPLASGLLSGKYTKDTVFPENDHRNFNKDGKAFNVGETFGGLPFEKAIELVDQVRWIADARNNLAQASIKWLLQQEGISTVIPGFKNPEQVTSNIAATSVKDFSSAELEKLSDFYWKEVHDHIRGDY</sequence>
<dbReference type="OrthoDB" id="9773828at2"/>
<protein>
    <submittedName>
        <fullName evidence="2">Aldo/keto reductase</fullName>
    </submittedName>
</protein>
<dbReference type="PANTHER" id="PTHR43312:SF1">
    <property type="entry name" value="NADP-DEPENDENT OXIDOREDUCTASE DOMAIN-CONTAINING PROTEIN"/>
    <property type="match status" value="1"/>
</dbReference>